<dbReference type="Proteomes" id="UP000619838">
    <property type="component" value="Unassembled WGS sequence"/>
</dbReference>
<keyword evidence="3" id="KW-1185">Reference proteome</keyword>
<evidence type="ECO:0000259" key="1">
    <source>
        <dbReference type="Pfam" id="PF00534"/>
    </source>
</evidence>
<dbReference type="PANTHER" id="PTHR46401">
    <property type="entry name" value="GLYCOSYLTRANSFERASE WBBK-RELATED"/>
    <property type="match status" value="1"/>
</dbReference>
<comment type="caution">
    <text evidence="2">The sequence shown here is derived from an EMBL/GenBank/DDBJ whole genome shotgun (WGS) entry which is preliminary data.</text>
</comment>
<reference evidence="2 3" key="1">
    <citation type="journal article" date="2020" name="Microorganisms">
        <title>Simultaneous Genome Sequencing of Prosthecochloris ethylica and Desulfuromonas acetoxidans within a Syntrophic Mixture Reveals Unique Pili and Protein Interactions.</title>
        <authorList>
            <person name="Kyndt J.A."/>
            <person name="Van Beeumen J.J."/>
            <person name="Meyer T.E."/>
        </authorList>
    </citation>
    <scope>NUCLEOTIDE SEQUENCE [LARGE SCALE GENOMIC DNA]</scope>
    <source>
        <strain evidence="2 3">N3</strain>
    </source>
</reference>
<dbReference type="Pfam" id="PF00534">
    <property type="entry name" value="Glycos_transf_1"/>
    <property type="match status" value="1"/>
</dbReference>
<accession>A0ABR9XS04</accession>
<protein>
    <submittedName>
        <fullName evidence="2">Glycosyltransferase family 4 protein</fullName>
    </submittedName>
</protein>
<dbReference type="SUPFAM" id="SSF53756">
    <property type="entry name" value="UDP-Glycosyltransferase/glycogen phosphorylase"/>
    <property type="match status" value="1"/>
</dbReference>
<dbReference type="CDD" id="cd03809">
    <property type="entry name" value="GT4_MtfB-like"/>
    <property type="match status" value="1"/>
</dbReference>
<dbReference type="Gene3D" id="3.40.50.2000">
    <property type="entry name" value="Glycogen Phosphorylase B"/>
    <property type="match status" value="1"/>
</dbReference>
<feature type="domain" description="Glycosyl transferase family 1" evidence="1">
    <location>
        <begin position="349"/>
        <end position="500"/>
    </location>
</feature>
<organism evidence="2 3">
    <name type="scientific">Prosthecochloris ethylica</name>
    <dbReference type="NCBI Taxonomy" id="2743976"/>
    <lineage>
        <taxon>Bacteria</taxon>
        <taxon>Pseudomonadati</taxon>
        <taxon>Chlorobiota</taxon>
        <taxon>Chlorobiia</taxon>
        <taxon>Chlorobiales</taxon>
        <taxon>Chlorobiaceae</taxon>
        <taxon>Prosthecochloris</taxon>
    </lineage>
</organism>
<dbReference type="EMBL" id="JADGII010000008">
    <property type="protein sequence ID" value="MBF0636770.1"/>
    <property type="molecule type" value="Genomic_DNA"/>
</dbReference>
<proteinExistence type="predicted"/>
<evidence type="ECO:0000313" key="2">
    <source>
        <dbReference type="EMBL" id="MBF0636770.1"/>
    </source>
</evidence>
<gene>
    <name evidence="2" type="ORF">INT08_06220</name>
</gene>
<dbReference type="RefSeq" id="WP_175187453.1">
    <property type="nucleotide sequence ID" value="NZ_JABVZQ010000009.1"/>
</dbReference>
<dbReference type="InterPro" id="IPR001296">
    <property type="entry name" value="Glyco_trans_1"/>
</dbReference>
<dbReference type="PANTHER" id="PTHR46401:SF9">
    <property type="entry name" value="MANNOSYLTRANSFERASE A"/>
    <property type="match status" value="1"/>
</dbReference>
<evidence type="ECO:0000313" key="3">
    <source>
        <dbReference type="Proteomes" id="UP000619838"/>
    </source>
</evidence>
<name>A0ABR9XS04_9CHLB</name>
<sequence length="547" mass="62143">MSNKIVRQFENALKSVLRGRLIRTANYVKRHRVLSGLVRKPIERHSRLNARLRRMVYGRDGCVAEDGTPLHRSLSPRSRRILHELTSIRTGRPSFLQADDVLTGDALSAVRDAAARQAPGELSSSRLADLARELNLSYPEPGRERRLFVDVSRLSGRDTGTGIQRVTRSVLHELLRDPPAGYRVEPVYATVNSDCYYLAKRFDRRFQGQDPVGVVDDVMDAYPGDLFLGLDFDAEVVISQREVLMEMYRRGVRVWFLVHDLLPVTMPQFFATPRIARIHENWLKTVALFDGVVCVSRSVADEYRSWLEAQGALRKGFQVCWSHNGADVERTVPGAGVQGFAEDAGTCSDHEPVFLMVGTIEPRKGHEQVLDAFELLWSQGRHYRLVIAGRRGWMTEEFVQRLEMHPRQYNHSGKRSLFWFEGPGDDELKRLYTGSTCLIAASYGEGFGLPLIEAAHHGLPLIVRDIPVFREVAGRHAYFFSAENERELADSIDAWAELYRRKEHPRSDAMPWLTWRQSTRNLLSRIMPDDKDGYAVSSNAAVKGLDS</sequence>